<protein>
    <submittedName>
        <fullName evidence="1">Uncharacterized protein</fullName>
    </submittedName>
</protein>
<name>A0ACB7J5D2_PLECO</name>
<reference evidence="1 2" key="1">
    <citation type="journal article" date="2021" name="Appl. Environ. Microbiol.">
        <title>Genetic linkage and physical mapping for an oyster mushroom Pleurotus cornucopiae and QTL analysis for the trait cap color.</title>
        <authorList>
            <person name="Zhang Y."/>
            <person name="Gao W."/>
            <person name="Sonnenberg A."/>
            <person name="Chen Q."/>
            <person name="Zhang J."/>
            <person name="Huang C."/>
        </authorList>
    </citation>
    <scope>NUCLEOTIDE SEQUENCE [LARGE SCALE GENOMIC DNA]</scope>
    <source>
        <strain evidence="1">CCMSSC00406</strain>
    </source>
</reference>
<organism evidence="1 2">
    <name type="scientific">Pleurotus cornucopiae</name>
    <name type="common">Cornucopia mushroom</name>
    <dbReference type="NCBI Taxonomy" id="5321"/>
    <lineage>
        <taxon>Eukaryota</taxon>
        <taxon>Fungi</taxon>
        <taxon>Dikarya</taxon>
        <taxon>Basidiomycota</taxon>
        <taxon>Agaricomycotina</taxon>
        <taxon>Agaricomycetes</taxon>
        <taxon>Agaricomycetidae</taxon>
        <taxon>Agaricales</taxon>
        <taxon>Pleurotineae</taxon>
        <taxon>Pleurotaceae</taxon>
        <taxon>Pleurotus</taxon>
    </lineage>
</organism>
<keyword evidence="2" id="KW-1185">Reference proteome</keyword>
<comment type="caution">
    <text evidence="1">The sequence shown here is derived from an EMBL/GenBank/DDBJ whole genome shotgun (WGS) entry which is preliminary data.</text>
</comment>
<dbReference type="Proteomes" id="UP000824881">
    <property type="component" value="Unassembled WGS sequence"/>
</dbReference>
<accession>A0ACB7J5D2</accession>
<evidence type="ECO:0000313" key="2">
    <source>
        <dbReference type="Proteomes" id="UP000824881"/>
    </source>
</evidence>
<proteinExistence type="predicted"/>
<dbReference type="EMBL" id="WQMT02000003">
    <property type="protein sequence ID" value="KAG9225195.1"/>
    <property type="molecule type" value="Genomic_DNA"/>
</dbReference>
<gene>
    <name evidence="1" type="ORF">CCMSSC00406_0007026</name>
</gene>
<sequence>MSWDTYVSFTDAMTGGDMVDFGSDYASLSRLMTGKNYGAGHPNLGGVVGLFERSACALGCGFRIPLLSTPLSREMLKSSTLLLAALCFHLAIAQRKSSVVDLGYAKYQGTIDDVANVTSYLGIRYAAAPTQDLRWRAPQPPSTSPGVQSARNPSPQCPQALPNITVPDTFPLPGDSTGTEDCLFLNVFIPRNRPINKKLPVIAWIHGGGYSLGNASSYDGTNLIRESNDGVIVVSIQYRLGIFGFLSSTKIRENGVLNAGLLDQEFALRWIQSNINRFGGDPGQVTIWGVSAGAGSVLQHVVARNGETNPPLFRAAMTSSTFLPSQYHFDDPIPETIYSSVVSNAGCTTADDTLACLRGANTTTLQAANVAACRGGFFGTFPLVPVVDGEFIKERPTEALHKGHVNGHALLSVSNVNEGDIFVDQTTASTVETLQFSHGLFPRLTLAQRSEVARLYAGVGTPIEQANRIMGEAIFICPTYFLLEAFPGSFKGEYAVPPAFHGDDLPHYFPSFSPRPFDDHVFSTSFTQSFLDFVLNLDPNVKVIERNLTPLWNRYSLSNSEMIFNRTEEGQLNIHSGSTDVELLERCAFWQGVSELTAQ</sequence>
<evidence type="ECO:0000313" key="1">
    <source>
        <dbReference type="EMBL" id="KAG9225195.1"/>
    </source>
</evidence>